<dbReference type="InterPro" id="IPR007148">
    <property type="entry name" value="SSU_processome_Utp12"/>
</dbReference>
<dbReference type="GO" id="GO:0000028">
    <property type="term" value="P:ribosomal small subunit assembly"/>
    <property type="evidence" value="ECO:0007669"/>
    <property type="project" value="TreeGrafter"/>
</dbReference>
<feature type="compositionally biased region" description="Acidic residues" evidence="7">
    <location>
        <begin position="906"/>
        <end position="915"/>
    </location>
</feature>
<evidence type="ECO:0000256" key="1">
    <source>
        <dbReference type="ARBA" id="ARBA00004604"/>
    </source>
</evidence>
<dbReference type="Pfam" id="PF00400">
    <property type="entry name" value="WD40"/>
    <property type="match status" value="3"/>
</dbReference>
<evidence type="ECO:0000256" key="2">
    <source>
        <dbReference type="ARBA" id="ARBA00010226"/>
    </source>
</evidence>
<dbReference type="OrthoDB" id="3142434at2759"/>
<comment type="subcellular location">
    <subcellularLocation>
        <location evidence="1">Nucleus</location>
        <location evidence="1">Nucleolus</location>
    </subcellularLocation>
</comment>
<dbReference type="SUPFAM" id="SSF50998">
    <property type="entry name" value="Quinoprotein alcohol dehydrogenase-like"/>
    <property type="match status" value="2"/>
</dbReference>
<dbReference type="InterPro" id="IPR027145">
    <property type="entry name" value="PWP2"/>
</dbReference>
<dbReference type="AlphaFoldDB" id="A0A2L2YGK2"/>
<dbReference type="InterPro" id="IPR001680">
    <property type="entry name" value="WD40_rpt"/>
</dbReference>
<sequence length="915" mass="102388">MKFAYKFSNLVGTVYHKGNLIFTPDGTILISPVGNRITLYDLKNHKSETLPIESRYNFTTLALSPNGRLLLAINEPGEALLISLSHRTVIHNFHFKRPIASACFSPNGRYIAVTKESNLFIYQVPCTSMKQFNAFVLEKVFNFSYDDTLCIDWTSDSRVIAVGGADMSTKIYALSQFKNLSAYTLGSHTDHVVHCFFESNSLDLYTIGKNGQLCVWECSTDLDGLIPKEKKPQTEIDENSVDEVVDIEKERTVAENKPDAENNTDEKFFYKRIGKHFLKDALNGKEGYVALTAAAYHQKTHLLVTGFSNGSFLLYEMPNCLQVHSLTLSNQPIASIAFNCYGDWIALGSAGIGQLVVWEWQSEAFVLKQQGHFNNLQCLSYSPDGMYIATGGEDGKVKLWDTYTGFCVVTFSEHSSSIKGVTFSQNGKVVLSASVDGTIRAFDLNRYRNFRTFTSPKPTQFSCLAIDPSGEIICAGSEDSFEIYVWAVPTGHLLSILSGHEAPVSGISFSPVDLVIASASWDKTLRLWNVRGSKSIRETITLNSDGLATIYKPDGGEIAVATLDGQILFFDSHTSEQTGCIEGHHDLYVGRRETDKITAKSLLKSQAFHALCYTADGECILAAGRSKYVCIYNVEEKILMKKFEITCNLSFDAVTDFINRRRMTAFGNKALIEKRADEETLSIPIPGSKLLDKSSRVFKPEINVTAIQFSPTGRAWAATTTEGLLVYSLDNNLVFDPFDLDIDVTPANIRKTLQKEEYSKAIMMAVKLNENIVTKEVIESVKPGDIETLASYLPEIYVERLLRFIVDQIDNSPHLEFYLTWLQHLLTIHGQKIKNRSQSNMGNLRALQKNLSQRLTALDKICSFNKYMIQYTLNLGNIKKRKLESEPDETEESMIIESSEIQKETDSEESSDDSS</sequence>
<evidence type="ECO:0000256" key="5">
    <source>
        <dbReference type="ARBA" id="ARBA00023242"/>
    </source>
</evidence>
<evidence type="ECO:0000256" key="7">
    <source>
        <dbReference type="SAM" id="MobiDB-lite"/>
    </source>
</evidence>
<keyword evidence="5" id="KW-0539">Nucleus</keyword>
<dbReference type="GO" id="GO:0034388">
    <property type="term" value="C:Pwp2p-containing subcomplex of 90S preribosome"/>
    <property type="evidence" value="ECO:0007669"/>
    <property type="project" value="TreeGrafter"/>
</dbReference>
<keyword evidence="4" id="KW-0677">Repeat</keyword>
<feature type="repeat" description="WD" evidence="6">
    <location>
        <begin position="411"/>
        <end position="452"/>
    </location>
</feature>
<dbReference type="PANTHER" id="PTHR19858:SF0">
    <property type="entry name" value="PERIODIC TRYPTOPHAN PROTEIN 2 HOMOLOG"/>
    <property type="match status" value="1"/>
</dbReference>
<dbReference type="PROSITE" id="PS00678">
    <property type="entry name" value="WD_REPEATS_1"/>
    <property type="match status" value="1"/>
</dbReference>
<dbReference type="InterPro" id="IPR019775">
    <property type="entry name" value="WD40_repeat_CS"/>
</dbReference>
<dbReference type="FunFam" id="2.130.10.10:FF:000216">
    <property type="entry name" value="Periodic tryptophan protein 2 homolog"/>
    <property type="match status" value="1"/>
</dbReference>
<feature type="domain" description="Small-subunit processome Utp12" evidence="8">
    <location>
        <begin position="769"/>
        <end position="873"/>
    </location>
</feature>
<dbReference type="GO" id="GO:0032040">
    <property type="term" value="C:small-subunit processome"/>
    <property type="evidence" value="ECO:0007669"/>
    <property type="project" value="TreeGrafter"/>
</dbReference>
<proteinExistence type="evidence at transcript level"/>
<evidence type="ECO:0000259" key="8">
    <source>
        <dbReference type="Pfam" id="PF04003"/>
    </source>
</evidence>
<evidence type="ECO:0000256" key="3">
    <source>
        <dbReference type="ARBA" id="ARBA00022574"/>
    </source>
</evidence>
<evidence type="ECO:0000256" key="4">
    <source>
        <dbReference type="ARBA" id="ARBA00022737"/>
    </source>
</evidence>
<comment type="similarity">
    <text evidence="2">Belongs to the WD repeat PWP2 family.</text>
</comment>
<dbReference type="GO" id="GO:0000462">
    <property type="term" value="P:maturation of SSU-rRNA from tricistronic rRNA transcript (SSU-rRNA, 5.8S rRNA, LSU-rRNA)"/>
    <property type="evidence" value="ECO:0007669"/>
    <property type="project" value="TreeGrafter"/>
</dbReference>
<dbReference type="PROSITE" id="PS50294">
    <property type="entry name" value="WD_REPEATS_REGION"/>
    <property type="match status" value="3"/>
</dbReference>
<dbReference type="PRINTS" id="PR00320">
    <property type="entry name" value="GPROTEINBRPT"/>
</dbReference>
<feature type="repeat" description="WD" evidence="6">
    <location>
        <begin position="497"/>
        <end position="538"/>
    </location>
</feature>
<organism evidence="9">
    <name type="scientific">Parasteatoda tepidariorum</name>
    <name type="common">Common house spider</name>
    <name type="synonym">Achaearanea tepidariorum</name>
    <dbReference type="NCBI Taxonomy" id="114398"/>
    <lineage>
        <taxon>Eukaryota</taxon>
        <taxon>Metazoa</taxon>
        <taxon>Ecdysozoa</taxon>
        <taxon>Arthropoda</taxon>
        <taxon>Chelicerata</taxon>
        <taxon>Arachnida</taxon>
        <taxon>Araneae</taxon>
        <taxon>Araneomorphae</taxon>
        <taxon>Entelegynae</taxon>
        <taxon>Araneoidea</taxon>
        <taxon>Theridiidae</taxon>
        <taxon>Parasteatoda</taxon>
    </lineage>
</organism>
<feature type="repeat" description="WD" evidence="6">
    <location>
        <begin position="369"/>
        <end position="410"/>
    </location>
</feature>
<dbReference type="InterPro" id="IPR011047">
    <property type="entry name" value="Quinoprotein_ADH-like_sf"/>
</dbReference>
<dbReference type="SMART" id="SM00320">
    <property type="entry name" value="WD40"/>
    <property type="match status" value="12"/>
</dbReference>
<feature type="region of interest" description="Disordered" evidence="7">
    <location>
        <begin position="882"/>
        <end position="915"/>
    </location>
</feature>
<dbReference type="EMBL" id="IAAA01021282">
    <property type="protein sequence ID" value="LAA07167.1"/>
    <property type="molecule type" value="mRNA"/>
</dbReference>
<dbReference type="PANTHER" id="PTHR19858">
    <property type="entry name" value="WD40 REPEAT PROTEIN"/>
    <property type="match status" value="1"/>
</dbReference>
<protein>
    <submittedName>
        <fullName evidence="9">Periodic tryptophan protein 2-like protein</fullName>
    </submittedName>
</protein>
<evidence type="ECO:0000256" key="6">
    <source>
        <dbReference type="PROSITE-ProRule" id="PRU00221"/>
    </source>
</evidence>
<dbReference type="Gene3D" id="2.130.10.10">
    <property type="entry name" value="YVTN repeat-like/Quinoprotein amine dehydrogenase"/>
    <property type="match status" value="4"/>
</dbReference>
<dbReference type="PROSITE" id="PS50082">
    <property type="entry name" value="WD_REPEATS_2"/>
    <property type="match status" value="3"/>
</dbReference>
<name>A0A2L2YGK2_PARTP</name>
<evidence type="ECO:0000313" key="9">
    <source>
        <dbReference type="EMBL" id="LAA07167.1"/>
    </source>
</evidence>
<dbReference type="InterPro" id="IPR015943">
    <property type="entry name" value="WD40/YVTN_repeat-like_dom_sf"/>
</dbReference>
<reference evidence="9" key="1">
    <citation type="journal article" date="2016" name="Mol. Ecol. Resour.">
        <title>Evaluation of the impact of RNA preservation methods of spiders for de novo transcriptome assembly.</title>
        <authorList>
            <person name="Kono N."/>
            <person name="Nakamura H."/>
            <person name="Ito Y."/>
            <person name="Tomita M."/>
            <person name="Arakawa K."/>
        </authorList>
    </citation>
    <scope>NUCLEOTIDE SEQUENCE</scope>
    <source>
        <tissue evidence="9">Whole body</tissue>
    </source>
</reference>
<dbReference type="CDD" id="cd00200">
    <property type="entry name" value="WD40"/>
    <property type="match status" value="1"/>
</dbReference>
<dbReference type="Pfam" id="PF04003">
    <property type="entry name" value="Utp12"/>
    <property type="match status" value="1"/>
</dbReference>
<keyword evidence="3 6" id="KW-0853">WD repeat</keyword>
<accession>A0A2L2YGK2</accession>
<dbReference type="InterPro" id="IPR020472">
    <property type="entry name" value="WD40_PAC1"/>
</dbReference>